<evidence type="ECO:0000313" key="2">
    <source>
        <dbReference type="Proteomes" id="UP001065265"/>
    </source>
</evidence>
<name>A0ABY5SZR5_9SPHN</name>
<sequence>MRVLMLEFNELCPSLMDRFIAEGHLPNFERLRDHSLAMVTDAEEAPPNLEPWIQWVTVHTGLPYAEHKCFKLNDGGRLKQRRLWDEVGAAGGKAWVCGSMNAGIDPSAFAGHFMPDPWASEVEAHPEGYFKPYLDVVRAYVQEHSGRPQVTPLMLAKFIRFMVANGLRYETIVATMKQLASERRSNVKWRRAMILDRLQWDLFAAIYRREQPQLATFFLNSTAHFQHFHWREMTPDIFLNKPSEADTLAFRDTIRAGYENMDRIVGKALDLADDRTAIVLATALSQQPMLTYEDQGGRQIFRHHDIDQLLNFAGIDAPHEYRPVMSQQFLLHFEDADAALAASEKLGSLMLDDGQPVMWAVPEPATPNIVNAGCLVSANPDGATVQAGSSGRQMAFDELFYPLEALRSGMHHPDGLFWISAPGITPREVEEKVPLTAVHPTLLTLLGLEGGEKSAPSFLTTGHAAAAVENPRPLVA</sequence>
<dbReference type="Proteomes" id="UP001065265">
    <property type="component" value="Chromosome"/>
</dbReference>
<dbReference type="EMBL" id="CP092471">
    <property type="protein sequence ID" value="UVI39356.1"/>
    <property type="molecule type" value="Genomic_DNA"/>
</dbReference>
<reference evidence="1" key="1">
    <citation type="submission" date="2022-02" db="EMBL/GenBank/DDBJ databases">
        <title>Qipengyuania spongiae sp. nov., isolated from marine sponge.</title>
        <authorList>
            <person name="Li Z."/>
            <person name="Zhang M."/>
        </authorList>
    </citation>
    <scope>NUCLEOTIDE SEQUENCE</scope>
    <source>
        <strain evidence="1">PHS-Z21</strain>
    </source>
</reference>
<dbReference type="InterPro" id="IPR002591">
    <property type="entry name" value="Phosphodiest/P_Trfase"/>
</dbReference>
<dbReference type="RefSeq" id="WP_265558630.1">
    <property type="nucleotide sequence ID" value="NZ_CP092471.1"/>
</dbReference>
<keyword evidence="2" id="KW-1185">Reference proteome</keyword>
<protein>
    <submittedName>
        <fullName evidence="1">Alkaline phosphatase family protein</fullName>
    </submittedName>
</protein>
<evidence type="ECO:0000313" key="1">
    <source>
        <dbReference type="EMBL" id="UVI39356.1"/>
    </source>
</evidence>
<dbReference type="Pfam" id="PF01663">
    <property type="entry name" value="Phosphodiest"/>
    <property type="match status" value="1"/>
</dbReference>
<proteinExistence type="predicted"/>
<gene>
    <name evidence="1" type="ORF">L1F33_14190</name>
</gene>
<dbReference type="Gene3D" id="3.40.720.10">
    <property type="entry name" value="Alkaline Phosphatase, subunit A"/>
    <property type="match status" value="1"/>
</dbReference>
<dbReference type="InterPro" id="IPR017850">
    <property type="entry name" value="Alkaline_phosphatase_core_sf"/>
</dbReference>
<organism evidence="1 2">
    <name type="scientific">Qipengyuania spongiae</name>
    <dbReference type="NCBI Taxonomy" id="2909673"/>
    <lineage>
        <taxon>Bacteria</taxon>
        <taxon>Pseudomonadati</taxon>
        <taxon>Pseudomonadota</taxon>
        <taxon>Alphaproteobacteria</taxon>
        <taxon>Sphingomonadales</taxon>
        <taxon>Erythrobacteraceae</taxon>
        <taxon>Qipengyuania</taxon>
    </lineage>
</organism>
<dbReference type="SUPFAM" id="SSF53649">
    <property type="entry name" value="Alkaline phosphatase-like"/>
    <property type="match status" value="1"/>
</dbReference>
<accession>A0ABY5SZR5</accession>